<evidence type="ECO:0000256" key="1">
    <source>
        <dbReference type="SAM" id="Coils"/>
    </source>
</evidence>
<protein>
    <recommendedName>
        <fullName evidence="2">C1q domain-containing protein</fullName>
    </recommendedName>
</protein>
<dbReference type="EMBL" id="BMAT01000165">
    <property type="protein sequence ID" value="GFR61037.1"/>
    <property type="molecule type" value="Genomic_DNA"/>
</dbReference>
<comment type="caution">
    <text evidence="3">The sequence shown here is derived from an EMBL/GenBank/DDBJ whole genome shotgun (WGS) entry which is preliminary data.</text>
</comment>
<evidence type="ECO:0000313" key="4">
    <source>
        <dbReference type="Proteomes" id="UP000762676"/>
    </source>
</evidence>
<dbReference type="Proteomes" id="UP000762676">
    <property type="component" value="Unassembled WGS sequence"/>
</dbReference>
<name>A0AAV4EK37_9GAST</name>
<dbReference type="Gene3D" id="2.60.120.40">
    <property type="match status" value="1"/>
</dbReference>
<evidence type="ECO:0000259" key="2">
    <source>
        <dbReference type="Pfam" id="PF00386"/>
    </source>
</evidence>
<dbReference type="AlphaFoldDB" id="A0AAV4EK37"/>
<feature type="domain" description="C1q" evidence="2">
    <location>
        <begin position="225"/>
        <end position="347"/>
    </location>
</feature>
<feature type="coiled-coil region" evidence="1">
    <location>
        <begin position="134"/>
        <end position="161"/>
    </location>
</feature>
<dbReference type="SUPFAM" id="SSF49842">
    <property type="entry name" value="TNF-like"/>
    <property type="match status" value="1"/>
</dbReference>
<gene>
    <name evidence="3" type="ORF">ElyMa_000094000</name>
</gene>
<keyword evidence="1" id="KW-0175">Coiled coil</keyword>
<sequence>MGETQSKPNLDQNGSKNLEMVSRKVTDLKGQGEKLSAALFAKVDELGVECQKALEASNNNSHVASIVAYRLDSFSELLDNAMLKLQGHESSPSQTSQAIKAKLDGISAALFKSSSDSEKEKENVKNLQMFALDNARLSAQLKKMRSRHKALKQQLVSVKDEKNTAILLLSKKVSSLEKLRNLLTSGQARAEASTPELKQMCQNTQLQLQKLETDISKFARPPVGFTAQLQEDRDIGENCQVKRLFKIVTGTGDCFKPYQGHFVVPYDGLYCFCVKLEQQNNICFTASLMSREAHEEADEEMQIPMHNDSPHSALCVLELTANKRVFVKIVSSDDEIALKNTFTFSGWSIGYY</sequence>
<dbReference type="Pfam" id="PF00386">
    <property type="entry name" value="C1q"/>
    <property type="match status" value="1"/>
</dbReference>
<evidence type="ECO:0000313" key="3">
    <source>
        <dbReference type="EMBL" id="GFR61037.1"/>
    </source>
</evidence>
<reference evidence="3 4" key="1">
    <citation type="journal article" date="2021" name="Elife">
        <title>Chloroplast acquisition without the gene transfer in kleptoplastic sea slugs, Plakobranchus ocellatus.</title>
        <authorList>
            <person name="Maeda T."/>
            <person name="Takahashi S."/>
            <person name="Yoshida T."/>
            <person name="Shimamura S."/>
            <person name="Takaki Y."/>
            <person name="Nagai Y."/>
            <person name="Toyoda A."/>
            <person name="Suzuki Y."/>
            <person name="Arimoto A."/>
            <person name="Ishii H."/>
            <person name="Satoh N."/>
            <person name="Nishiyama T."/>
            <person name="Hasebe M."/>
            <person name="Maruyama T."/>
            <person name="Minagawa J."/>
            <person name="Obokata J."/>
            <person name="Shigenobu S."/>
        </authorList>
    </citation>
    <scope>NUCLEOTIDE SEQUENCE [LARGE SCALE GENOMIC DNA]</scope>
</reference>
<dbReference type="InterPro" id="IPR008983">
    <property type="entry name" value="Tumour_necrosis_fac-like_dom"/>
</dbReference>
<proteinExistence type="predicted"/>
<organism evidence="3 4">
    <name type="scientific">Elysia marginata</name>
    <dbReference type="NCBI Taxonomy" id="1093978"/>
    <lineage>
        <taxon>Eukaryota</taxon>
        <taxon>Metazoa</taxon>
        <taxon>Spiralia</taxon>
        <taxon>Lophotrochozoa</taxon>
        <taxon>Mollusca</taxon>
        <taxon>Gastropoda</taxon>
        <taxon>Heterobranchia</taxon>
        <taxon>Euthyneura</taxon>
        <taxon>Panpulmonata</taxon>
        <taxon>Sacoglossa</taxon>
        <taxon>Placobranchoidea</taxon>
        <taxon>Plakobranchidae</taxon>
        <taxon>Elysia</taxon>
    </lineage>
</organism>
<keyword evidence="4" id="KW-1185">Reference proteome</keyword>
<accession>A0AAV4EK37</accession>
<dbReference type="InterPro" id="IPR001073">
    <property type="entry name" value="C1q_dom"/>
</dbReference>